<name>W2C550_9BACT</name>
<organism evidence="1 2">
    <name type="scientific">Tannerella sp. oral taxon BU063 isolate Cell 2</name>
    <dbReference type="NCBI Taxonomy" id="1411148"/>
    <lineage>
        <taxon>Bacteria</taxon>
        <taxon>Pseudomonadati</taxon>
        <taxon>Bacteroidota</taxon>
        <taxon>Bacteroidia</taxon>
        <taxon>Bacteroidales</taxon>
        <taxon>Tannerellaceae</taxon>
        <taxon>Tannerella</taxon>
    </lineage>
</organism>
<comment type="caution">
    <text evidence="1">The sequence shown here is derived from an EMBL/GenBank/DDBJ whole genome shotgun (WGS) entry which is preliminary data.</text>
</comment>
<sequence length="52" mass="5844">MAILQSLLKPDMRAKEMPFAIDSNSTRNCYLIIEGWAFVAIAGFSHAFKLLL</sequence>
<reference evidence="1 2" key="1">
    <citation type="submission" date="2013-11" db="EMBL/GenBank/DDBJ databases">
        <title>Single cell genomics of uncultured Tannerella BU063 (oral taxon 286).</title>
        <authorList>
            <person name="Beall C.J."/>
            <person name="Campbell A.G."/>
            <person name="Griffen A.L."/>
            <person name="Podar M."/>
            <person name="Leys E.J."/>
        </authorList>
    </citation>
    <scope>NUCLEOTIDE SEQUENCE [LARGE SCALE GENOMIC DNA]</scope>
    <source>
        <strain evidence="1">Cell 2</strain>
    </source>
</reference>
<accession>W2C550</accession>
<proteinExistence type="predicted"/>
<protein>
    <submittedName>
        <fullName evidence="1">Uncharacterized protein</fullName>
    </submittedName>
</protein>
<dbReference type="Proteomes" id="UP000018837">
    <property type="component" value="Unassembled WGS sequence"/>
</dbReference>
<evidence type="ECO:0000313" key="1">
    <source>
        <dbReference type="EMBL" id="ETK02178.1"/>
    </source>
</evidence>
<dbReference type="EMBL" id="AYUF01000396">
    <property type="protein sequence ID" value="ETK02178.1"/>
    <property type="molecule type" value="Genomic_DNA"/>
</dbReference>
<evidence type="ECO:0000313" key="2">
    <source>
        <dbReference type="Proteomes" id="UP000018837"/>
    </source>
</evidence>
<dbReference type="PATRIC" id="fig|1411148.3.peg.848"/>
<gene>
    <name evidence="1" type="ORF">N425_05800</name>
</gene>
<dbReference type="AlphaFoldDB" id="W2C550"/>